<reference evidence="1 2" key="1">
    <citation type="submission" date="2024-07" db="EMBL/GenBank/DDBJ databases">
        <authorList>
            <person name="Dulla G.F.J."/>
            <person name="Delorm J.G."/>
        </authorList>
    </citation>
    <scope>NUCLEOTIDE SEQUENCE [LARGE SCALE GENOMIC DNA]</scope>
    <source>
        <strain evidence="1 2">JGD 233</strain>
    </source>
</reference>
<sequence>MFKCETSTSRSLRTDAIERGIENERRVTERKKIEVSFDKRILHVTNSNGTSFNMVMPQGDSVIIEGLAHRIFEKKQEFSANTTICNAKNERCVTERKKPDVSFDKRILKVTNSNGTSFNMGVPQGDSVIIEGLAHRYFHAK</sequence>
<evidence type="ECO:0000313" key="1">
    <source>
        <dbReference type="EMBL" id="MEW5289340.1"/>
    </source>
</evidence>
<dbReference type="RefSeq" id="WP_261640543.1">
    <property type="nucleotide sequence ID" value="NZ_JBFKZN010000004.1"/>
</dbReference>
<name>A0ABV3N0J4_9GAMM</name>
<gene>
    <name evidence="1" type="ORF">ABW286_09120</name>
</gene>
<keyword evidence="2" id="KW-1185">Reference proteome</keyword>
<dbReference type="Proteomes" id="UP001554567">
    <property type="component" value="Unassembled WGS sequence"/>
</dbReference>
<organism evidence="1 2">
    <name type="scientific">Erwinia papayae</name>
    <dbReference type="NCBI Taxonomy" id="206499"/>
    <lineage>
        <taxon>Bacteria</taxon>
        <taxon>Pseudomonadati</taxon>
        <taxon>Pseudomonadota</taxon>
        <taxon>Gammaproteobacteria</taxon>
        <taxon>Enterobacterales</taxon>
        <taxon>Erwiniaceae</taxon>
        <taxon>Erwinia</taxon>
    </lineage>
</organism>
<accession>A0ABV3N0J4</accession>
<protein>
    <submittedName>
        <fullName evidence="1">Uncharacterized protein</fullName>
    </submittedName>
</protein>
<proteinExistence type="predicted"/>
<dbReference type="EMBL" id="JBFKZN010000004">
    <property type="protein sequence ID" value="MEW5289340.1"/>
    <property type="molecule type" value="Genomic_DNA"/>
</dbReference>
<evidence type="ECO:0000313" key="2">
    <source>
        <dbReference type="Proteomes" id="UP001554567"/>
    </source>
</evidence>
<comment type="caution">
    <text evidence="1">The sequence shown here is derived from an EMBL/GenBank/DDBJ whole genome shotgun (WGS) entry which is preliminary data.</text>
</comment>